<keyword evidence="3" id="KW-0731">Sigma factor</keyword>
<reference evidence="8" key="1">
    <citation type="submission" date="2015-07" db="EMBL/GenBank/DDBJ databases">
        <title>Fjat-14205 dsm 2895.</title>
        <authorList>
            <person name="Liu B."/>
            <person name="Wang J."/>
            <person name="Zhu Y."/>
            <person name="Liu G."/>
            <person name="Chen Q."/>
            <person name="Chen Z."/>
            <person name="Lan J."/>
            <person name="Che J."/>
            <person name="Ge C."/>
            <person name="Shi H."/>
            <person name="Pan Z."/>
            <person name="Liu X."/>
        </authorList>
    </citation>
    <scope>NUCLEOTIDE SEQUENCE [LARGE SCALE GENOMIC DNA]</scope>
    <source>
        <strain evidence="8">DSM 25560</strain>
    </source>
</reference>
<dbReference type="CDD" id="cd06171">
    <property type="entry name" value="Sigma70_r4"/>
    <property type="match status" value="1"/>
</dbReference>
<dbReference type="InterPro" id="IPR007627">
    <property type="entry name" value="RNA_pol_sigma70_r2"/>
</dbReference>
<dbReference type="RefSeq" id="WP_245622861.1">
    <property type="nucleotide sequence ID" value="NZ_LGRV01000003.1"/>
</dbReference>
<gene>
    <name evidence="7" type="ORF">AEA09_08545</name>
</gene>
<dbReference type="NCBIfam" id="TIGR02937">
    <property type="entry name" value="sigma70-ECF"/>
    <property type="match status" value="1"/>
</dbReference>
<dbReference type="SUPFAM" id="SSF88946">
    <property type="entry name" value="Sigma2 domain of RNA polymerase sigma factors"/>
    <property type="match status" value="1"/>
</dbReference>
<dbReference type="SUPFAM" id="SSF88659">
    <property type="entry name" value="Sigma3 and sigma4 domains of RNA polymerase sigma factors"/>
    <property type="match status" value="1"/>
</dbReference>
<evidence type="ECO:0000256" key="2">
    <source>
        <dbReference type="ARBA" id="ARBA00023015"/>
    </source>
</evidence>
<evidence type="ECO:0000256" key="3">
    <source>
        <dbReference type="ARBA" id="ARBA00023082"/>
    </source>
</evidence>
<dbReference type="Pfam" id="PF04542">
    <property type="entry name" value="Sigma70_r2"/>
    <property type="match status" value="1"/>
</dbReference>
<dbReference type="InterPro" id="IPR013325">
    <property type="entry name" value="RNA_pol_sigma_r2"/>
</dbReference>
<dbReference type="InterPro" id="IPR036388">
    <property type="entry name" value="WH-like_DNA-bd_sf"/>
</dbReference>
<evidence type="ECO:0000256" key="1">
    <source>
        <dbReference type="ARBA" id="ARBA00010641"/>
    </source>
</evidence>
<dbReference type="InterPro" id="IPR039425">
    <property type="entry name" value="RNA_pol_sigma-70-like"/>
</dbReference>
<evidence type="ECO:0000259" key="5">
    <source>
        <dbReference type="Pfam" id="PF04542"/>
    </source>
</evidence>
<feature type="domain" description="RNA polymerase sigma factor 70 region 4 type 2" evidence="6">
    <location>
        <begin position="110"/>
        <end position="160"/>
    </location>
</feature>
<dbReference type="PANTHER" id="PTHR43133:SF60">
    <property type="entry name" value="RNA POLYMERASE SIGMA FACTOR SIGV"/>
    <property type="match status" value="1"/>
</dbReference>
<keyword evidence="2" id="KW-0805">Transcription regulation</keyword>
<evidence type="ECO:0000259" key="6">
    <source>
        <dbReference type="Pfam" id="PF08281"/>
    </source>
</evidence>
<evidence type="ECO:0000313" key="8">
    <source>
        <dbReference type="Proteomes" id="UP000050668"/>
    </source>
</evidence>
<keyword evidence="4" id="KW-0804">Transcription</keyword>
<dbReference type="Pfam" id="PF08281">
    <property type="entry name" value="Sigma70_r4_2"/>
    <property type="match status" value="1"/>
</dbReference>
<dbReference type="InterPro" id="IPR013324">
    <property type="entry name" value="RNA_pol_sigma_r3/r4-like"/>
</dbReference>
<comment type="caution">
    <text evidence="7">The sequence shown here is derived from an EMBL/GenBank/DDBJ whole genome shotgun (WGS) entry which is preliminary data.</text>
</comment>
<sequence length="176" mass="20572">MKEQKDARLLKAMTDNGDYLVRLCYTYVQDWVIAEDLVQETFVKFYEKMEQFREEASVKTYLYRIAINNCHSHLASWRYKKLQVIESWSKLMGESVDPENNVLANESDALLVAAIEKLPTKYKDVLLLFHFAELSLKEVSETLKMPENTVKTRLRRARKMVGLTLVEEGFEYGSDT</sequence>
<evidence type="ECO:0008006" key="9">
    <source>
        <dbReference type="Google" id="ProtNLM"/>
    </source>
</evidence>
<accession>A0ABR5K4D6</accession>
<keyword evidence="8" id="KW-1185">Reference proteome</keyword>
<comment type="similarity">
    <text evidence="1">Belongs to the sigma-70 factor family. ECF subfamily.</text>
</comment>
<dbReference type="PANTHER" id="PTHR43133">
    <property type="entry name" value="RNA POLYMERASE ECF-TYPE SIGMA FACTO"/>
    <property type="match status" value="1"/>
</dbReference>
<dbReference type="InterPro" id="IPR013249">
    <property type="entry name" value="RNA_pol_sigma70_r4_t2"/>
</dbReference>
<dbReference type="Gene3D" id="1.10.10.10">
    <property type="entry name" value="Winged helix-like DNA-binding domain superfamily/Winged helix DNA-binding domain"/>
    <property type="match status" value="1"/>
</dbReference>
<organism evidence="7 8">
    <name type="scientific">Lysinibacillus contaminans</name>
    <dbReference type="NCBI Taxonomy" id="1293441"/>
    <lineage>
        <taxon>Bacteria</taxon>
        <taxon>Bacillati</taxon>
        <taxon>Bacillota</taxon>
        <taxon>Bacilli</taxon>
        <taxon>Bacillales</taxon>
        <taxon>Bacillaceae</taxon>
        <taxon>Lysinibacillus</taxon>
    </lineage>
</organism>
<dbReference type="EMBL" id="LGRV01000003">
    <property type="protein sequence ID" value="KOS69797.1"/>
    <property type="molecule type" value="Genomic_DNA"/>
</dbReference>
<dbReference type="InterPro" id="IPR014284">
    <property type="entry name" value="RNA_pol_sigma-70_dom"/>
</dbReference>
<protein>
    <recommendedName>
        <fullName evidence="9">RNA polymerase factor sigma C</fullName>
    </recommendedName>
</protein>
<evidence type="ECO:0000313" key="7">
    <source>
        <dbReference type="EMBL" id="KOS69797.1"/>
    </source>
</evidence>
<proteinExistence type="inferred from homology"/>
<evidence type="ECO:0000256" key="4">
    <source>
        <dbReference type="ARBA" id="ARBA00023163"/>
    </source>
</evidence>
<dbReference type="Gene3D" id="1.10.1740.10">
    <property type="match status" value="1"/>
</dbReference>
<dbReference type="Proteomes" id="UP000050668">
    <property type="component" value="Unassembled WGS sequence"/>
</dbReference>
<feature type="domain" description="RNA polymerase sigma-70 region 2" evidence="5">
    <location>
        <begin position="15"/>
        <end position="76"/>
    </location>
</feature>
<name>A0ABR5K4D6_9BACI</name>